<dbReference type="Gene3D" id="3.30.70.940">
    <property type="entry name" value="NusG, N-terminal domain"/>
    <property type="match status" value="1"/>
</dbReference>
<dbReference type="PANTHER" id="PTHR30265:SF4">
    <property type="entry name" value="KOW MOTIF FAMILY PROTEIN, EXPRESSED"/>
    <property type="match status" value="1"/>
</dbReference>
<dbReference type="Pfam" id="PF02357">
    <property type="entry name" value="NusG"/>
    <property type="match status" value="1"/>
</dbReference>
<organism evidence="5 6">
    <name type="scientific">Leptospira fainei serovar Hurstbridge str. BUT 6</name>
    <dbReference type="NCBI Taxonomy" id="1193011"/>
    <lineage>
        <taxon>Bacteria</taxon>
        <taxon>Pseudomonadati</taxon>
        <taxon>Spirochaetota</taxon>
        <taxon>Spirochaetia</taxon>
        <taxon>Leptospirales</taxon>
        <taxon>Leptospiraceae</taxon>
        <taxon>Leptospira</taxon>
    </lineage>
</organism>
<dbReference type="InterPro" id="IPR008991">
    <property type="entry name" value="Translation_prot_SH3-like_sf"/>
</dbReference>
<proteinExistence type="predicted"/>
<dbReference type="SMART" id="SM00738">
    <property type="entry name" value="NGN"/>
    <property type="match status" value="1"/>
</dbReference>
<name>S3UVK7_9LEPT</name>
<evidence type="ECO:0000313" key="6">
    <source>
        <dbReference type="Proteomes" id="UP000014540"/>
    </source>
</evidence>
<evidence type="ECO:0000256" key="2">
    <source>
        <dbReference type="ARBA" id="ARBA00023015"/>
    </source>
</evidence>
<dbReference type="RefSeq" id="WP_016550878.1">
    <property type="nucleotide sequence ID" value="NZ_AKWZ02000010.1"/>
</dbReference>
<dbReference type="InterPro" id="IPR036735">
    <property type="entry name" value="NGN_dom_sf"/>
</dbReference>
<reference evidence="5" key="1">
    <citation type="submission" date="2013-04" db="EMBL/GenBank/DDBJ databases">
        <authorList>
            <person name="Harkins D.M."/>
            <person name="Durkin A.S."/>
            <person name="Selengut J.D."/>
            <person name="Sanka R."/>
            <person name="DePew J."/>
            <person name="Purushe J."/>
            <person name="Ahmed A."/>
            <person name="van der Linden H."/>
            <person name="Goris M.G.A."/>
            <person name="Hartskeerl R.A."/>
            <person name="Vinetz J.M."/>
            <person name="Sutton G.G."/>
            <person name="Nelson W.C."/>
            <person name="Fouts D.E."/>
        </authorList>
    </citation>
    <scope>NUCLEOTIDE SEQUENCE [LARGE SCALE GENOMIC DNA]</scope>
    <source>
        <strain evidence="5">BUT 6</strain>
    </source>
</reference>
<dbReference type="STRING" id="1193011.LEP1GSC058_3366"/>
<keyword evidence="2" id="KW-0805">Transcription regulation</keyword>
<evidence type="ECO:0000313" key="5">
    <source>
        <dbReference type="EMBL" id="EPG74426.1"/>
    </source>
</evidence>
<dbReference type="GO" id="GO:0006354">
    <property type="term" value="P:DNA-templated transcription elongation"/>
    <property type="evidence" value="ECO:0007669"/>
    <property type="project" value="InterPro"/>
</dbReference>
<dbReference type="NCBIfam" id="NF033644">
    <property type="entry name" value="antiterm_UpxY"/>
    <property type="match status" value="1"/>
</dbReference>
<dbReference type="Proteomes" id="UP000014540">
    <property type="component" value="Unassembled WGS sequence"/>
</dbReference>
<dbReference type="GO" id="GO:0031564">
    <property type="term" value="P:transcription antitermination"/>
    <property type="evidence" value="ECO:0007669"/>
    <property type="project" value="UniProtKB-KW"/>
</dbReference>
<dbReference type="PANTHER" id="PTHR30265">
    <property type="entry name" value="RHO-INTERACTING TRANSCRIPTION TERMINATION FACTOR NUSG"/>
    <property type="match status" value="1"/>
</dbReference>
<protein>
    <submittedName>
        <fullName evidence="5">Transcription termination/antitermination factor NusG</fullName>
    </submittedName>
</protein>
<evidence type="ECO:0000256" key="3">
    <source>
        <dbReference type="ARBA" id="ARBA00023163"/>
    </source>
</evidence>
<feature type="domain" description="NusG-like N-terminal" evidence="4">
    <location>
        <begin position="5"/>
        <end position="103"/>
    </location>
</feature>
<gene>
    <name evidence="5" type="ORF">LEP1GSC058_3366</name>
</gene>
<dbReference type="SUPFAM" id="SSF50104">
    <property type="entry name" value="Translation proteins SH3-like domain"/>
    <property type="match status" value="1"/>
</dbReference>
<keyword evidence="1" id="KW-0889">Transcription antitermination</keyword>
<evidence type="ECO:0000256" key="1">
    <source>
        <dbReference type="ARBA" id="ARBA00022814"/>
    </source>
</evidence>
<comment type="caution">
    <text evidence="5">The sequence shown here is derived from an EMBL/GenBank/DDBJ whole genome shotgun (WGS) entry which is preliminary data.</text>
</comment>
<dbReference type="InterPro" id="IPR006645">
    <property type="entry name" value="NGN-like_dom"/>
</dbReference>
<dbReference type="OrthoDB" id="9790639at2"/>
<dbReference type="SUPFAM" id="SSF82679">
    <property type="entry name" value="N-utilization substance G protein NusG, N-terminal domain"/>
    <property type="match status" value="1"/>
</dbReference>
<keyword evidence="3" id="KW-0804">Transcription</keyword>
<accession>S3UVK7</accession>
<dbReference type="EMBL" id="AKWZ02000010">
    <property type="protein sequence ID" value="EPG74426.1"/>
    <property type="molecule type" value="Genomic_DNA"/>
</dbReference>
<dbReference type="AlphaFoldDB" id="S3UVK7"/>
<sequence>MTDPGKSWYAIYTFSRSEKKLAKELEKKGIENFLPLIPVKKVWSDRIKTIHQPVFASYVFVKIDLKTEKIRVLQTPGAHHLLSVAGIPLPVSEEDINLVKIFVNQFPERLQIKNEEKMEAGNKVLITKGPFKGYRAIVLRKVNSVTVKVTIAGIQSSVAIDIDPESIEIEEENKIGRNARQS</sequence>
<evidence type="ECO:0000259" key="4">
    <source>
        <dbReference type="SMART" id="SM00738"/>
    </source>
</evidence>
<dbReference type="InterPro" id="IPR043425">
    <property type="entry name" value="NusG-like"/>
</dbReference>
<keyword evidence="6" id="KW-1185">Reference proteome</keyword>